<dbReference type="GeneTree" id="ENSGT00530000064017"/>
<dbReference type="OrthoDB" id="6158547at2759"/>
<feature type="region of interest" description="Disordered" evidence="3">
    <location>
        <begin position="230"/>
        <end position="276"/>
    </location>
</feature>
<feature type="region of interest" description="Disordered" evidence="3">
    <location>
        <begin position="973"/>
        <end position="993"/>
    </location>
</feature>
<feature type="region of interest" description="Disordered" evidence="3">
    <location>
        <begin position="1739"/>
        <end position="1845"/>
    </location>
</feature>
<sequence>MADTDSHSLHANKSRITSSLKQHFISMVKDFIPLGTQRRASADSDRRSLLPKPEASSWSQAPAPAFQPPSPTCPTVLSYQKDSRRRTGPLFPRSSSQPDANMLLRSSANRLSRSSRRRAFSPPGPKRQQPSPANTRNPVWMAPSRNFRSAERKSSEASPKKGQAVHGHKMSFGTPKKDSHEASGSMIKTSTTKMKETLHKMSRDGSSLQPRLVLKRLRDSDLESLGEVKRPCLNNNHQTHTQTHKPVNPGPEHTLSPPPTARPVCTPSNSTRPQTEEALISTVLAQSECELTHTSTDLTSSETNTTHTSTTTNTTEPETKSRHTSIDFAQSNRTDTSGNKSQPASKPTHTASQMAHISTNITRSSSAPLYSPTHSTPSSFPNQGHTPRPFQPRHTFSPTQPSRPTFTPTHTARGFHPILSAVPRYRHTPRPAQRAHIYTRAPGPTFLPPRHTHTPARHPSAPRNTCMPSSPVPRPYATFTLSPLNTAPRLTSSHTSLRPMFRPMQQHVSSPTHRPTNSVARHTHNYTSTNAVSRPTPTPTKPVSTLTKTPTPASPSRSTDSHTPTKPVSTLTKTPIPANTSRSTDSQTPTKPVSTLTKTPIPTNSSSRATDSHTPTKPVSTLTKTPIPTNSASRATDTHTPTKPVSAPKNTPTNPVSGPARTCRPVHPFFQSKQTHARPVRPLGPSPPPGVADAKQPRVTSSPSTAELFTPPKYVQRAFVKCNEEGPVIMKEKCSPRLPPLSEPSPSSSSSSSLLPAASVKSSSRKLFSQADSTVGPGETTESSDPQPSPLNPPQPSPIPSEADPPGSGPVQAPRSPSPQMDDLDEILTPDSLPATAGMDVDMVSPEASQDSPAHLTSQLGTLVMEPDETVTTAQTDVVLDEAGTLKAEIRTLKAEPSTNASQVCSGQDSFSRTHVPSSKASPAHSLEVLWVDPLEDDLGLGDGLSGLDCALSDTSSSEDEKLLSLQEIMERSVRPPPTPDKDAFPAPSTPVAKAPVEPIKAKSVNYKNTLEQMLIEKEKNQKSKELEEKLLQCCQENLLMMAEEEEEKEKKEEEEISHEQHKFVQKYTLTANTIRDLHPGEELFSLASFGRLFTQDSLLLPSQGISPKNAAQRSILRASPKHALLLVRAGLLKRAYASSPCQPEVSRWLLQMMSVHSDPCMSAQILQSLKHIALIAGLKIESQDLQFQVWVPSVQDVVLVFLNMGVPYISMFPLEMLQPSFTEADLLENTAIGPECAPSGSEHATFPEHNFDNVIKYLSVCAALCPRVYSDRELLLLLALVCRLSLDTHLQLLPPTNLSTLMLHLISNITDWDTQLPIVCRALTDLTEDHHNLRRLVQLLPPSSRGRQLRRHLSLSIISRLLNHRCTYKPASTEFQLSDLRRYVPRMRPSLLKHIAKRPDMEQDEATLDQQAYYLCYSLLDLTNEASNYEFLRPDQKNQLKMLSALLEKHVKCDIRESEKCLYRSKVKDYVARIYTRWHVLLQRTRPAQGKLYDFWEPLSEDALSSSQEEQQEQRRPQEVQEQRRPQPDREVEEQQEQRRPQPDREVEEQQEQRRPQPDQEVEEQQDGKENVAEEAEKMAEEEPEAAEEEMVDESSRNETVMEEVTMIEQPEEEEEEEEEEQEQEEPNREQGPSAEEGLDRVEGQLTKRDGMPIQGEELHVLEEPDRREGQPTEEGLDRVEGEPTEEQGEEMEGEGLPAEEAPAKEDKELAMEEELTKDELHQEKEALMMEMDMELHGQEEKAIESRIEVGEQSPSRREGVQAEEVEMKETGTESSEQKGPNTEEPMTEVETEAGDRSVGEGKPRLESDKKDVGCRGEEESGDGHAHLQPGQTVLSPTESPCPP</sequence>
<evidence type="ECO:0000256" key="2">
    <source>
        <dbReference type="SAM" id="Coils"/>
    </source>
</evidence>
<feature type="compositionally biased region" description="Basic and acidic residues" evidence="3">
    <location>
        <begin position="973"/>
        <end position="984"/>
    </location>
</feature>
<feature type="compositionally biased region" description="Basic and acidic residues" evidence="3">
    <location>
        <begin position="1537"/>
        <end position="1546"/>
    </location>
</feature>
<dbReference type="Proteomes" id="UP000515152">
    <property type="component" value="Chromosome 13"/>
</dbReference>
<feature type="compositionally biased region" description="Acidic residues" evidence="3">
    <location>
        <begin position="1583"/>
        <end position="1594"/>
    </location>
</feature>
<feature type="region of interest" description="Disordered" evidence="3">
    <location>
        <begin position="1504"/>
        <end position="1707"/>
    </location>
</feature>
<comment type="similarity">
    <text evidence="1">Belongs to the FAM178 family.</text>
</comment>
<dbReference type="KEGG" id="char:105911557"/>
<dbReference type="RefSeq" id="XP_031435433.1">
    <property type="nucleotide sequence ID" value="XM_031579573.2"/>
</dbReference>
<feature type="region of interest" description="Disordered" evidence="3">
    <location>
        <begin position="293"/>
        <end position="415"/>
    </location>
</feature>
<feature type="compositionally biased region" description="Polar residues" evidence="3">
    <location>
        <begin position="698"/>
        <end position="707"/>
    </location>
</feature>
<evidence type="ECO:0000259" key="4">
    <source>
        <dbReference type="Pfam" id="PF14816"/>
    </source>
</evidence>
<reference evidence="6 7" key="1">
    <citation type="submission" date="2025-04" db="UniProtKB">
        <authorList>
            <consortium name="RefSeq"/>
        </authorList>
    </citation>
    <scope>IDENTIFICATION</scope>
</reference>
<feature type="compositionally biased region" description="Basic and acidic residues" evidence="3">
    <location>
        <begin position="1639"/>
        <end position="1683"/>
    </location>
</feature>
<feature type="compositionally biased region" description="Polar residues" evidence="3">
    <location>
        <begin position="394"/>
        <end position="410"/>
    </location>
</feature>
<feature type="domain" description="Coiled-coil SMC6 And NSE5 INteracting (CANIN)" evidence="4">
    <location>
        <begin position="1002"/>
        <end position="1368"/>
    </location>
</feature>
<evidence type="ECO:0000313" key="6">
    <source>
        <dbReference type="RefSeq" id="XP_031435433.1"/>
    </source>
</evidence>
<accession>A0A6P8G7P3</accession>
<dbReference type="RefSeq" id="XP_031435434.1">
    <property type="nucleotide sequence ID" value="XM_031579574.2"/>
</dbReference>
<feature type="coiled-coil region" evidence="2">
    <location>
        <begin position="1008"/>
        <end position="1063"/>
    </location>
</feature>
<feature type="compositionally biased region" description="Polar residues" evidence="3">
    <location>
        <begin position="233"/>
        <end position="245"/>
    </location>
</feature>
<feature type="region of interest" description="Disordered" evidence="3">
    <location>
        <begin position="526"/>
        <end position="708"/>
    </location>
</feature>
<feature type="compositionally biased region" description="Acidic residues" evidence="3">
    <location>
        <begin position="1611"/>
        <end position="1626"/>
    </location>
</feature>
<evidence type="ECO:0000256" key="3">
    <source>
        <dbReference type="SAM" id="MobiDB-lite"/>
    </source>
</evidence>
<feature type="compositionally biased region" description="Polar residues" evidence="3">
    <location>
        <begin position="1831"/>
        <end position="1845"/>
    </location>
</feature>
<feature type="compositionally biased region" description="Basic and acidic residues" evidence="3">
    <location>
        <begin position="1513"/>
        <end position="1531"/>
    </location>
</feature>
<dbReference type="Pfam" id="PF14816">
    <property type="entry name" value="CANIN"/>
    <property type="match status" value="1"/>
</dbReference>
<feature type="compositionally biased region" description="Low complexity" evidence="3">
    <location>
        <begin position="294"/>
        <end position="316"/>
    </location>
</feature>
<feature type="compositionally biased region" description="Acidic residues" evidence="3">
    <location>
        <begin position="1684"/>
        <end position="1695"/>
    </location>
</feature>
<feature type="compositionally biased region" description="Basic and acidic residues" evidence="3">
    <location>
        <begin position="148"/>
        <end position="159"/>
    </location>
</feature>
<organism evidence="5 7">
    <name type="scientific">Clupea harengus</name>
    <name type="common">Atlantic herring</name>
    <dbReference type="NCBI Taxonomy" id="7950"/>
    <lineage>
        <taxon>Eukaryota</taxon>
        <taxon>Metazoa</taxon>
        <taxon>Chordata</taxon>
        <taxon>Craniata</taxon>
        <taxon>Vertebrata</taxon>
        <taxon>Euteleostomi</taxon>
        <taxon>Actinopterygii</taxon>
        <taxon>Neopterygii</taxon>
        <taxon>Teleostei</taxon>
        <taxon>Clupei</taxon>
        <taxon>Clupeiformes</taxon>
        <taxon>Clupeoidei</taxon>
        <taxon>Clupeidae</taxon>
        <taxon>Clupea</taxon>
    </lineage>
</organism>
<dbReference type="InterPro" id="IPR026161">
    <property type="entry name" value="FAM178"/>
</dbReference>
<feature type="compositionally biased region" description="Low complexity" evidence="3">
    <location>
        <begin position="744"/>
        <end position="762"/>
    </location>
</feature>
<feature type="compositionally biased region" description="Polar residues" evidence="3">
    <location>
        <begin position="526"/>
        <end position="656"/>
    </location>
</feature>
<dbReference type="InterPro" id="IPR044276">
    <property type="entry name" value="CANIN_dom"/>
</dbReference>
<feature type="compositionally biased region" description="Pro residues" evidence="3">
    <location>
        <begin position="787"/>
        <end position="799"/>
    </location>
</feature>
<dbReference type="CTD" id="55719"/>
<feature type="compositionally biased region" description="Polar residues" evidence="3">
    <location>
        <begin position="327"/>
        <end position="385"/>
    </location>
</feature>
<dbReference type="GeneID" id="105911557"/>
<proteinExistence type="inferred from homology"/>
<feature type="region of interest" description="Disordered" evidence="3">
    <location>
        <begin position="733"/>
        <end position="857"/>
    </location>
</feature>
<keyword evidence="5" id="KW-1185">Reference proteome</keyword>
<name>A0A6P8G7P3_CLUHA</name>
<evidence type="ECO:0000313" key="7">
    <source>
        <dbReference type="RefSeq" id="XP_031435434.1"/>
    </source>
</evidence>
<evidence type="ECO:0000256" key="1">
    <source>
        <dbReference type="ARBA" id="ARBA00010311"/>
    </source>
</evidence>
<feature type="compositionally biased region" description="Basic and acidic residues" evidence="3">
    <location>
        <begin position="1567"/>
        <end position="1582"/>
    </location>
</feature>
<feature type="compositionally biased region" description="Basic and acidic residues" evidence="3">
    <location>
        <begin position="1795"/>
        <end position="1827"/>
    </location>
</feature>
<feature type="compositionally biased region" description="Low complexity" evidence="3">
    <location>
        <begin position="53"/>
        <end position="64"/>
    </location>
</feature>
<dbReference type="PANTHER" id="PTHR16046:SF9">
    <property type="entry name" value="SMC5-SMC6 COMPLEX LOCALIZATION FACTOR PROTEIN 2"/>
    <property type="match status" value="1"/>
</dbReference>
<feature type="compositionally biased region" description="Polar residues" evidence="3">
    <location>
        <begin position="128"/>
        <end position="137"/>
    </location>
</feature>
<feature type="compositionally biased region" description="Basic and acidic residues" evidence="3">
    <location>
        <begin position="1739"/>
        <end position="1773"/>
    </location>
</feature>
<feature type="compositionally biased region" description="Low complexity" evidence="3">
    <location>
        <begin position="103"/>
        <end position="112"/>
    </location>
</feature>
<protein>
    <submittedName>
        <fullName evidence="6 7">Uncharacterized protein slf2 isoform X1</fullName>
    </submittedName>
</protein>
<gene>
    <name evidence="6 7" type="primary">slf2</name>
</gene>
<feature type="compositionally biased region" description="Polar residues" evidence="3">
    <location>
        <begin position="847"/>
        <end position="857"/>
    </location>
</feature>
<keyword evidence="2" id="KW-0175">Coiled coil</keyword>
<dbReference type="PANTHER" id="PTHR16046">
    <property type="entry name" value="SMC5-SMC6 COMPLEX LOCALIZATION FACTOR 2"/>
    <property type="match status" value="1"/>
</dbReference>
<feature type="region of interest" description="Disordered" evidence="3">
    <location>
        <begin position="36"/>
        <end position="184"/>
    </location>
</feature>
<evidence type="ECO:0000313" key="5">
    <source>
        <dbReference type="Proteomes" id="UP000515152"/>
    </source>
</evidence>